<comment type="caution">
    <text evidence="1">The sequence shown here is derived from an EMBL/GenBank/DDBJ whole genome shotgun (WGS) entry which is preliminary data.</text>
</comment>
<sequence length="49" mass="5795">MLSSSFCMKDMGRGFAKSAPQHHFHQVIQFIEPDLFHRWALEQVLMDVF</sequence>
<evidence type="ECO:0000313" key="1">
    <source>
        <dbReference type="EMBL" id="MBA9027911.1"/>
    </source>
</evidence>
<protein>
    <submittedName>
        <fullName evidence="1">Uncharacterized protein</fullName>
    </submittedName>
</protein>
<accession>A0ABR6CSM4</accession>
<organism evidence="1 2">
    <name type="scientific">Peribacillus huizhouensis</name>
    <dbReference type="NCBI Taxonomy" id="1501239"/>
    <lineage>
        <taxon>Bacteria</taxon>
        <taxon>Bacillati</taxon>
        <taxon>Bacillota</taxon>
        <taxon>Bacilli</taxon>
        <taxon>Bacillales</taxon>
        <taxon>Bacillaceae</taxon>
        <taxon>Peribacillus</taxon>
    </lineage>
</organism>
<proteinExistence type="predicted"/>
<reference evidence="1 2" key="1">
    <citation type="submission" date="2020-08" db="EMBL/GenBank/DDBJ databases">
        <title>Genomic Encyclopedia of Type Strains, Phase IV (KMG-IV): sequencing the most valuable type-strain genomes for metagenomic binning, comparative biology and taxonomic classification.</title>
        <authorList>
            <person name="Goeker M."/>
        </authorList>
    </citation>
    <scope>NUCLEOTIDE SEQUENCE [LARGE SCALE GENOMIC DNA]</scope>
    <source>
        <strain evidence="1 2">DSM 105481</strain>
    </source>
</reference>
<name>A0ABR6CSM4_9BACI</name>
<keyword evidence="2" id="KW-1185">Reference proteome</keyword>
<evidence type="ECO:0000313" key="2">
    <source>
        <dbReference type="Proteomes" id="UP000626697"/>
    </source>
</evidence>
<gene>
    <name evidence="1" type="ORF">HNP81_003203</name>
</gene>
<dbReference type="EMBL" id="JACJHX010000010">
    <property type="protein sequence ID" value="MBA9027911.1"/>
    <property type="molecule type" value="Genomic_DNA"/>
</dbReference>
<dbReference type="Proteomes" id="UP000626697">
    <property type="component" value="Unassembled WGS sequence"/>
</dbReference>